<comment type="caution">
    <text evidence="1">The sequence shown here is derived from an EMBL/GenBank/DDBJ whole genome shotgun (WGS) entry which is preliminary data.</text>
</comment>
<protein>
    <submittedName>
        <fullName evidence="1">Uncharacterized protein</fullName>
    </submittedName>
</protein>
<evidence type="ECO:0000313" key="1">
    <source>
        <dbReference type="EMBL" id="MFC5004815.1"/>
    </source>
</evidence>
<reference evidence="2" key="1">
    <citation type="journal article" date="2019" name="Int. J. Syst. Evol. Microbiol.">
        <title>The Global Catalogue of Microorganisms (GCM) 10K type strain sequencing project: providing services to taxonomists for standard genome sequencing and annotation.</title>
        <authorList>
            <consortium name="The Broad Institute Genomics Platform"/>
            <consortium name="The Broad Institute Genome Sequencing Center for Infectious Disease"/>
            <person name="Wu L."/>
            <person name="Ma J."/>
        </authorList>
    </citation>
    <scope>NUCLEOTIDE SEQUENCE [LARGE SCALE GENOMIC DNA]</scope>
    <source>
        <strain evidence="2">CGMCC 4.7152</strain>
    </source>
</reference>
<accession>A0ABV9W825</accession>
<dbReference type="Proteomes" id="UP001595912">
    <property type="component" value="Unassembled WGS sequence"/>
</dbReference>
<keyword evidence="2" id="KW-1185">Reference proteome</keyword>
<evidence type="ECO:0000313" key="2">
    <source>
        <dbReference type="Proteomes" id="UP001595912"/>
    </source>
</evidence>
<gene>
    <name evidence="1" type="ORF">ACFPIJ_44190</name>
</gene>
<proteinExistence type="predicted"/>
<dbReference type="EMBL" id="JBHSIU010000066">
    <property type="protein sequence ID" value="MFC5004815.1"/>
    <property type="molecule type" value="Genomic_DNA"/>
</dbReference>
<organism evidence="1 2">
    <name type="scientific">Dactylosporangium cerinum</name>
    <dbReference type="NCBI Taxonomy" id="1434730"/>
    <lineage>
        <taxon>Bacteria</taxon>
        <taxon>Bacillati</taxon>
        <taxon>Actinomycetota</taxon>
        <taxon>Actinomycetes</taxon>
        <taxon>Micromonosporales</taxon>
        <taxon>Micromonosporaceae</taxon>
        <taxon>Dactylosporangium</taxon>
    </lineage>
</organism>
<name>A0ABV9W825_9ACTN</name>
<sequence>MGTLIYRRAMVDESDEIGVRQAVGRLIELGLVTADAVAEHVTREALARTLGYFGRPTWNGALGLLSGLGMTYGMDHKTLRYACEDGVEAYEDELRSIADATGGLITITDVTLVNDADDHLLQFLCNGAPHEWTIPHVDDDEGLEAQLIFATHIRELTADGSPAEWCQVQSPPDGYGFFAVFADQELLNQFGAPYGLTFED</sequence>
<dbReference type="RefSeq" id="WP_380125048.1">
    <property type="nucleotide sequence ID" value="NZ_JBHSIU010000066.1"/>
</dbReference>